<accession>A0A9N8DIY7</accession>
<feature type="compositionally biased region" description="Low complexity" evidence="1">
    <location>
        <begin position="644"/>
        <end position="673"/>
    </location>
</feature>
<feature type="compositionally biased region" description="Low complexity" evidence="1">
    <location>
        <begin position="498"/>
        <end position="508"/>
    </location>
</feature>
<evidence type="ECO:0000313" key="2">
    <source>
        <dbReference type="EMBL" id="CAB9500539.1"/>
    </source>
</evidence>
<feature type="region of interest" description="Disordered" evidence="1">
    <location>
        <begin position="1"/>
        <end position="25"/>
    </location>
</feature>
<feature type="compositionally biased region" description="Basic residues" evidence="1">
    <location>
        <begin position="891"/>
        <end position="904"/>
    </location>
</feature>
<protein>
    <submittedName>
        <fullName evidence="2">Uncharacterized protein</fullName>
    </submittedName>
</protein>
<dbReference type="EMBL" id="CAICTM010000085">
    <property type="protein sequence ID" value="CAB9500539.1"/>
    <property type="molecule type" value="Genomic_DNA"/>
</dbReference>
<dbReference type="Proteomes" id="UP001153069">
    <property type="component" value="Unassembled WGS sequence"/>
</dbReference>
<feature type="compositionally biased region" description="Low complexity" evidence="1">
    <location>
        <begin position="441"/>
        <end position="490"/>
    </location>
</feature>
<feature type="compositionally biased region" description="Basic and acidic residues" evidence="1">
    <location>
        <begin position="721"/>
        <end position="737"/>
    </location>
</feature>
<evidence type="ECO:0000256" key="1">
    <source>
        <dbReference type="SAM" id="MobiDB-lite"/>
    </source>
</evidence>
<organism evidence="2 3">
    <name type="scientific">Seminavis robusta</name>
    <dbReference type="NCBI Taxonomy" id="568900"/>
    <lineage>
        <taxon>Eukaryota</taxon>
        <taxon>Sar</taxon>
        <taxon>Stramenopiles</taxon>
        <taxon>Ochrophyta</taxon>
        <taxon>Bacillariophyta</taxon>
        <taxon>Bacillariophyceae</taxon>
        <taxon>Bacillariophycidae</taxon>
        <taxon>Naviculales</taxon>
        <taxon>Naviculaceae</taxon>
        <taxon>Seminavis</taxon>
    </lineage>
</organism>
<comment type="caution">
    <text evidence="2">The sequence shown here is derived from an EMBL/GenBank/DDBJ whole genome shotgun (WGS) entry which is preliminary data.</text>
</comment>
<feature type="compositionally biased region" description="Basic residues" evidence="1">
    <location>
        <begin position="853"/>
        <end position="862"/>
    </location>
</feature>
<feature type="compositionally biased region" description="Low complexity" evidence="1">
    <location>
        <begin position="389"/>
        <end position="405"/>
    </location>
</feature>
<sequence length="1072" mass="115936">MLRLSTAIPSDSMASPDSGSSWNPIKDEPELKRLLGELDNVNTHKGFDRWKSSFLSAFDSFLDRSDAQQQADRVYNEFGGTIHKLNKVIHQLQGHITRGELSEDAATVKARRCLSELKADATDASDGLATFLPGSGSDKIKTFGYTNYHMGAILISNGFCLYGNLKACDDILMEYKRLLAEVADRQILDVIANYHHKLQVFCEVMADLGLYNVMMKAQEILSLPPEKEQEPDEDGTDTTDEEEAGNFPSEEELDQLFPAVVEEEEPEPEKVEAPALAPVPRRSARPKPQLPGMARPARKSAVLRFSTTQAEELANALLDDDLDDDDLIDDEDRFDQAVAAAKKRTAPAFKRTNTAPARPRPGGRIKRNTIAAAPRRKPACPTSPKRISAPENLAEAAASATKAVEPTTPTPVEAVEVNEPTPVKAAEPTTPTPDEAVVGSTTPTPVKAAEPAKPATTTPVKAAEPTTPTPVEAAEPTTATPVDAAVEPTKPATPPPAKAAEPTAPKPVKASKRLSMPVAAPRTPVKSPQPPASLRASTGSAPPSAAIEQKSDHQPTSPKRVSDPTPLSPRRSPKSAPAPTSPVSPKETPKSAAQEPTSPKRVSDPAPLSPKESPKSAPAPTSPKRVSDPTPLSPKKSPMAKRNTMLPTTKPRTPTTPKRSSTMPKLNTKAKSPPKTPKKSAADAPLKRAATASPKLSNEAQKKPERGLRRNVTIAAPENATDEKPVELMEDRSERSTRSTRGRRASMTPKVCLDNDDDFAAAAAAAEARDLMGSQSERYTSTRRRNVKPLPFDLMEPAVEEEEEPNDPLLGSVRRPMNDDDDTNSNNDNEDHSEDSMDAPERGTGKRSLARALTKRLGRKKKDAAAVDPVDENGNDGNDVMTDAVSERSARTSRRNKKLFKNMFRRSNTTPPEAAAWPEEEDDADVPTAMPMPAKKPDLKAAPVEPPTKSKKGEKPKPARPLPESVELNAKKQPTKRTVSDMSKASNHSKTKKKSEDSGAIRKHVLTVTLIEAPDGSFQPRMVIVGHDDLPVDEIDPNMGSTLEDSVVMKHILKALKNPEDYDMSCFLNAGK</sequence>
<feature type="region of interest" description="Disordered" evidence="1">
    <location>
        <begin position="764"/>
        <end position="1000"/>
    </location>
</feature>
<proteinExistence type="predicted"/>
<reference evidence="2" key="1">
    <citation type="submission" date="2020-06" db="EMBL/GenBank/DDBJ databases">
        <authorList>
            <consortium name="Plant Systems Biology data submission"/>
        </authorList>
    </citation>
    <scope>NUCLEOTIDE SEQUENCE</scope>
    <source>
        <strain evidence="2">D6</strain>
    </source>
</reference>
<name>A0A9N8DIY7_9STRA</name>
<feature type="compositionally biased region" description="Polar residues" evidence="1">
    <location>
        <begin position="976"/>
        <end position="986"/>
    </location>
</feature>
<gene>
    <name evidence="2" type="ORF">SEMRO_86_G045590.1</name>
</gene>
<feature type="region of interest" description="Disordered" evidence="1">
    <location>
        <begin position="341"/>
        <end position="751"/>
    </location>
</feature>
<keyword evidence="3" id="KW-1185">Reference proteome</keyword>
<feature type="region of interest" description="Disordered" evidence="1">
    <location>
        <begin position="222"/>
        <end position="252"/>
    </location>
</feature>
<feature type="compositionally biased region" description="Low complexity" evidence="1">
    <location>
        <begin position="9"/>
        <end position="21"/>
    </location>
</feature>
<feature type="compositionally biased region" description="Low complexity" evidence="1">
    <location>
        <begin position="568"/>
        <end position="586"/>
    </location>
</feature>
<dbReference type="AlphaFoldDB" id="A0A9N8DIY7"/>
<feature type="compositionally biased region" description="Low complexity" evidence="1">
    <location>
        <begin position="605"/>
        <end position="624"/>
    </location>
</feature>
<evidence type="ECO:0000313" key="3">
    <source>
        <dbReference type="Proteomes" id="UP001153069"/>
    </source>
</evidence>
<feature type="compositionally biased region" description="Acidic residues" evidence="1">
    <location>
        <begin position="229"/>
        <end position="252"/>
    </location>
</feature>